<reference evidence="3 4" key="1">
    <citation type="journal article" date="2017" name="Antonie Van Leeuwenhoek">
        <title>Phylogenomic resolution of the bacterial genus Pantoea and its relationship with Erwinia and Tatumella.</title>
        <authorList>
            <person name="Palmer M."/>
            <person name="Steenkamp E.T."/>
            <person name="Coetzee M.P."/>
            <person name="Chan W.Y."/>
            <person name="van Zyl E."/>
            <person name="De Maayer P."/>
            <person name="Coutinho T.A."/>
            <person name="Blom J."/>
            <person name="Smits T.H."/>
            <person name="Duffy B."/>
            <person name="Venter S.N."/>
        </authorList>
    </citation>
    <scope>NUCLEOTIDE SEQUENCE [LARGE SCALE GENOMIC DNA]</scope>
    <source>
        <strain evidence="3 4">LMG 2657</strain>
    </source>
</reference>
<dbReference type="Gene3D" id="3.20.20.100">
    <property type="entry name" value="NADP-dependent oxidoreductase domain"/>
    <property type="match status" value="1"/>
</dbReference>
<dbReference type="InterPro" id="IPR020471">
    <property type="entry name" value="AKR"/>
</dbReference>
<dbReference type="RefSeq" id="WP_084873974.1">
    <property type="nucleotide sequence ID" value="NZ_JAGGMY010000001.1"/>
</dbReference>
<dbReference type="STRING" id="55209.HA50_08160"/>
<dbReference type="InterPro" id="IPR050523">
    <property type="entry name" value="AKR_Detox_Biosynth"/>
</dbReference>
<dbReference type="InterPro" id="IPR036812">
    <property type="entry name" value="NAD(P)_OxRdtase_dom_sf"/>
</dbReference>
<dbReference type="FunFam" id="3.20.20.100:FF:000004">
    <property type="entry name" value="Oxidoreductase, aldo/keto reductase"/>
    <property type="match status" value="1"/>
</dbReference>
<dbReference type="OrthoDB" id="9772407at2"/>
<evidence type="ECO:0000259" key="2">
    <source>
        <dbReference type="Pfam" id="PF00248"/>
    </source>
</evidence>
<gene>
    <name evidence="3" type="ORF">HA50_08160</name>
</gene>
<dbReference type="CDD" id="cd19079">
    <property type="entry name" value="AKR_EcYajO-like"/>
    <property type="match status" value="1"/>
</dbReference>
<evidence type="ECO:0000256" key="1">
    <source>
        <dbReference type="ARBA" id="ARBA00023002"/>
    </source>
</evidence>
<dbReference type="GO" id="GO:0005829">
    <property type="term" value="C:cytosol"/>
    <property type="evidence" value="ECO:0007669"/>
    <property type="project" value="UniProtKB-ARBA"/>
</dbReference>
<organism evidence="3 4">
    <name type="scientific">Pantoea cypripedii</name>
    <name type="common">Pectobacterium cypripedii</name>
    <name type="synonym">Erwinia cypripedii</name>
    <dbReference type="NCBI Taxonomy" id="55209"/>
    <lineage>
        <taxon>Bacteria</taxon>
        <taxon>Pseudomonadati</taxon>
        <taxon>Pseudomonadota</taxon>
        <taxon>Gammaproteobacteria</taxon>
        <taxon>Enterobacterales</taxon>
        <taxon>Erwiniaceae</taxon>
        <taxon>Pantoea</taxon>
    </lineage>
</organism>
<dbReference type="InterPro" id="IPR023210">
    <property type="entry name" value="NADP_OxRdtase_dom"/>
</dbReference>
<dbReference type="AlphaFoldDB" id="A0A1X1ETQ8"/>
<keyword evidence="4" id="KW-1185">Reference proteome</keyword>
<protein>
    <submittedName>
        <fullName evidence="3">Alcohol dehydrogenase</fullName>
    </submittedName>
</protein>
<dbReference type="Pfam" id="PF00248">
    <property type="entry name" value="Aldo_ket_red"/>
    <property type="match status" value="1"/>
</dbReference>
<dbReference type="GO" id="GO:0016491">
    <property type="term" value="F:oxidoreductase activity"/>
    <property type="evidence" value="ECO:0007669"/>
    <property type="project" value="UniProtKB-KW"/>
</dbReference>
<evidence type="ECO:0000313" key="4">
    <source>
        <dbReference type="Proteomes" id="UP000193749"/>
    </source>
</evidence>
<sequence length="328" mass="36465">MRYVKLGHSGLEVSALCLGTVTYAPPARSGRSWTLDEEASRVLIREALEQGINFFDSANIYAKGASEEILGRALRDFAQRDEVVITSKLYNPMRSGPNSKGLSRKAIMQECDHSLRRLGTDYIDLYEIHRWDNDTPIEETLAALHDLVKIGKVRYLGASSMFAWQFSKALQIQKYERWSRFIAMQNHLNLIYREEEREMLALCQAEGVAVTPWSPLARGRLARPVDAAKASTRGADDSYTDFLYAATVQADNAVIRVVEQVAQTRGVPMAQVALAWLYSRPAVVSAVIGATRSLHLSDALAALDLTLSAEEIAALDAPYIPHSIVEHD</sequence>
<comment type="caution">
    <text evidence="3">The sequence shown here is derived from an EMBL/GenBank/DDBJ whole genome shotgun (WGS) entry which is preliminary data.</text>
</comment>
<proteinExistence type="predicted"/>
<dbReference type="PANTHER" id="PTHR43364:SF4">
    <property type="entry name" value="NAD(P)-LINKED OXIDOREDUCTASE SUPERFAMILY PROTEIN"/>
    <property type="match status" value="1"/>
</dbReference>
<feature type="domain" description="NADP-dependent oxidoreductase" evidence="2">
    <location>
        <begin position="16"/>
        <end position="317"/>
    </location>
</feature>
<dbReference type="SUPFAM" id="SSF51430">
    <property type="entry name" value="NAD(P)-linked oxidoreductase"/>
    <property type="match status" value="1"/>
</dbReference>
<evidence type="ECO:0000313" key="3">
    <source>
        <dbReference type="EMBL" id="ORM93321.1"/>
    </source>
</evidence>
<name>A0A1X1ETQ8_PANCY</name>
<dbReference type="Proteomes" id="UP000193749">
    <property type="component" value="Unassembled WGS sequence"/>
</dbReference>
<dbReference type="PANTHER" id="PTHR43364">
    <property type="entry name" value="NADH-SPECIFIC METHYLGLYOXAL REDUCTASE-RELATED"/>
    <property type="match status" value="1"/>
</dbReference>
<accession>A0A1X1ETQ8</accession>
<keyword evidence="1" id="KW-0560">Oxidoreductase</keyword>
<dbReference type="PRINTS" id="PR00069">
    <property type="entry name" value="ALDKETRDTASE"/>
</dbReference>
<dbReference type="EMBL" id="MLJI01000001">
    <property type="protein sequence ID" value="ORM93321.1"/>
    <property type="molecule type" value="Genomic_DNA"/>
</dbReference>